<dbReference type="AlphaFoldDB" id="A0A0F9SU69"/>
<organism evidence="1">
    <name type="scientific">marine sediment metagenome</name>
    <dbReference type="NCBI Taxonomy" id="412755"/>
    <lineage>
        <taxon>unclassified sequences</taxon>
        <taxon>metagenomes</taxon>
        <taxon>ecological metagenomes</taxon>
    </lineage>
</organism>
<comment type="caution">
    <text evidence="1">The sequence shown here is derived from an EMBL/GenBank/DDBJ whole genome shotgun (WGS) entry which is preliminary data.</text>
</comment>
<sequence>MPKKPLPFKKGMKVVWLAQLYNRVQVTEGEVTVVTTRDGEPVIYCRHIDQWGNTWKRSFSPVAGMFQENPYPVWQLQPLNGQNFKALKKRAEKCTKRSQAYHEAYQEMQGEVHCEASTWEHQEVSRRAQLIPDGPKFAANVVARLGFKRPPNGVKVKVNGAISLVK</sequence>
<protein>
    <submittedName>
        <fullName evidence="1">Uncharacterized protein</fullName>
    </submittedName>
</protein>
<proteinExistence type="predicted"/>
<dbReference type="EMBL" id="LAZR01001702">
    <property type="protein sequence ID" value="KKN40486.1"/>
    <property type="molecule type" value="Genomic_DNA"/>
</dbReference>
<gene>
    <name evidence="1" type="ORF">LCGC14_0732750</name>
</gene>
<evidence type="ECO:0000313" key="1">
    <source>
        <dbReference type="EMBL" id="KKN40486.1"/>
    </source>
</evidence>
<name>A0A0F9SU69_9ZZZZ</name>
<reference evidence="1" key="1">
    <citation type="journal article" date="2015" name="Nature">
        <title>Complex archaea that bridge the gap between prokaryotes and eukaryotes.</title>
        <authorList>
            <person name="Spang A."/>
            <person name="Saw J.H."/>
            <person name="Jorgensen S.L."/>
            <person name="Zaremba-Niedzwiedzka K."/>
            <person name="Martijn J."/>
            <person name="Lind A.E."/>
            <person name="van Eijk R."/>
            <person name="Schleper C."/>
            <person name="Guy L."/>
            <person name="Ettema T.J."/>
        </authorList>
    </citation>
    <scope>NUCLEOTIDE SEQUENCE</scope>
</reference>
<accession>A0A0F9SU69</accession>